<comment type="caution">
    <text evidence="1">The sequence shown here is derived from an EMBL/GenBank/DDBJ whole genome shotgun (WGS) entry which is preliminary data.</text>
</comment>
<dbReference type="EMBL" id="QTJX01000002">
    <property type="protein sequence ID" value="RDY59611.1"/>
    <property type="molecule type" value="Genomic_DNA"/>
</dbReference>
<evidence type="ECO:0000313" key="1">
    <source>
        <dbReference type="EMBL" id="RDY59611.1"/>
    </source>
</evidence>
<dbReference type="Proteomes" id="UP000261828">
    <property type="component" value="Unassembled WGS sequence"/>
</dbReference>
<keyword evidence="2" id="KW-1185">Reference proteome</keyword>
<sequence length="603" mass="70101">MSCEKEMEPAKETHQLDLLESDSLRMIKLGKKLENPYEIHAFRKAYQKVLDSMNKGALKTGKAFKVKKKDTSEIKPNYVYIRFDPEDDLQENLLREHRKLIFVDYPFEYEDGERYHKENPIKKGERLSFYASIPIGAKYPKSIPHKILQKMYIPEKDSRYSKGKGSERWTMRGQIDDDTDFMNHVIEQAYMDTDNQDLLPEPLSGEKDGGCETCLLGINLRSKWKPSGNVQIYDDNLGTSTTTRNVFSHYEYYDCPDTRKEFHQEGKKFQCKRAVYRKETYTVAGSYVPINGANILIRDTWTLDRAIADAQGNFTHKTVRGRVRYIIKWDRFEFSIRDNTGHIQAEDKGPKLYKRPWNLKINGGRMKYRGQIFQAAMHFYYHDIGGLTRPPTNGFWKTQIKIAAIEKNQGPSSTKMQLGHGTFGIAPHIKIKAYGEPSERVYGRTIHELAHAAHWRVDPISWDNLVEQGYIYNLGNNNPGPAGASARRLMESWATGVEIFLTNKRYRRLGPKSYNYQRTNLQNRRIDNGGVSKFYTTTFYDMSDSFNQRNEYGNAVPMDRVSGLTWRNMEKSLIGSTRWEECREKNIAISGQSSQIRELFDNW</sequence>
<name>A0A371JQ47_9FLAO</name>
<gene>
    <name evidence="1" type="ORF">DX873_09570</name>
</gene>
<proteinExistence type="predicted"/>
<organism evidence="1 2">
    <name type="scientific">Flagellimonas nanhaiensis</name>
    <dbReference type="NCBI Taxonomy" id="2292706"/>
    <lineage>
        <taxon>Bacteria</taxon>
        <taxon>Pseudomonadati</taxon>
        <taxon>Bacteroidota</taxon>
        <taxon>Flavobacteriia</taxon>
        <taxon>Flavobacteriales</taxon>
        <taxon>Flavobacteriaceae</taxon>
        <taxon>Flagellimonas</taxon>
    </lineage>
</organism>
<protein>
    <submittedName>
        <fullName evidence="1">Uncharacterized protein</fullName>
    </submittedName>
</protein>
<reference evidence="1 2" key="1">
    <citation type="submission" date="2018-08" db="EMBL/GenBank/DDBJ databases">
        <title>Muricauda nanhaiensis sp. nov., isolated from seawater of the South China Sea.</title>
        <authorList>
            <person name="Dang Y."/>
        </authorList>
    </citation>
    <scope>NUCLEOTIDE SEQUENCE [LARGE SCALE GENOMIC DNA]</scope>
    <source>
        <strain evidence="1 2">SM1704</strain>
    </source>
</reference>
<evidence type="ECO:0000313" key="2">
    <source>
        <dbReference type="Proteomes" id="UP000261828"/>
    </source>
</evidence>
<dbReference type="AlphaFoldDB" id="A0A371JQ47"/>
<accession>A0A371JQ47</accession>